<comment type="caution">
    <text evidence="2">The sequence shown here is derived from an EMBL/GenBank/DDBJ whole genome shotgun (WGS) entry which is preliminary data.</text>
</comment>
<reference evidence="2 3" key="1">
    <citation type="submission" date="2018-02" db="EMBL/GenBank/DDBJ databases">
        <authorList>
            <person name="Cohen D.B."/>
            <person name="Kent A.D."/>
        </authorList>
    </citation>
    <scope>NUCLEOTIDE SEQUENCE [LARGE SCALE GENOMIC DNA]</scope>
    <source>
        <strain evidence="2 3">CCAP 1448/3</strain>
    </source>
</reference>
<organism evidence="2 3">
    <name type="scientific">Merismopedia glauca CCAP 1448/3</name>
    <dbReference type="NCBI Taxonomy" id="1296344"/>
    <lineage>
        <taxon>Bacteria</taxon>
        <taxon>Bacillati</taxon>
        <taxon>Cyanobacteriota</taxon>
        <taxon>Cyanophyceae</taxon>
        <taxon>Synechococcales</taxon>
        <taxon>Merismopediaceae</taxon>
        <taxon>Merismopedia</taxon>
    </lineage>
</organism>
<evidence type="ECO:0000313" key="1">
    <source>
        <dbReference type="EMBL" id="PSB00351.1"/>
    </source>
</evidence>
<sequence>MNIIELLWQKMKYEWLDGRAYENWDALVSSVEDILRQVGTKYTINFV</sequence>
<dbReference type="EMBL" id="PVWJ01000009">
    <property type="protein sequence ID" value="PSB04680.1"/>
    <property type="molecule type" value="Genomic_DNA"/>
</dbReference>
<accession>A0A2T1C8T8</accession>
<proteinExistence type="predicted"/>
<dbReference type="EMBL" id="PVWJ01000242">
    <property type="protein sequence ID" value="PSB00351.1"/>
    <property type="molecule type" value="Genomic_DNA"/>
</dbReference>
<evidence type="ECO:0000313" key="3">
    <source>
        <dbReference type="Proteomes" id="UP000238762"/>
    </source>
</evidence>
<reference evidence="2 3" key="2">
    <citation type="submission" date="2018-03" db="EMBL/GenBank/DDBJ databases">
        <title>The ancient ancestry and fast evolution of plastids.</title>
        <authorList>
            <person name="Moore K.R."/>
            <person name="Magnabosco C."/>
            <person name="Momper L."/>
            <person name="Gold D.A."/>
            <person name="Bosak T."/>
            <person name="Fournier G.P."/>
        </authorList>
    </citation>
    <scope>NUCLEOTIDE SEQUENCE [LARGE SCALE GENOMIC DNA]</scope>
    <source>
        <strain evidence="2 3">CCAP 1448/3</strain>
    </source>
</reference>
<evidence type="ECO:0000313" key="2">
    <source>
        <dbReference type="EMBL" id="PSB04680.1"/>
    </source>
</evidence>
<name>A0A2T1C8T8_9CYAN</name>
<gene>
    <name evidence="2" type="ORF">C7B64_03085</name>
    <name evidence="1" type="ORF">C7B64_23995</name>
</gene>
<keyword evidence="3" id="KW-1185">Reference proteome</keyword>
<dbReference type="AlphaFoldDB" id="A0A2T1C8T8"/>
<dbReference type="OrthoDB" id="427021at2"/>
<dbReference type="Proteomes" id="UP000238762">
    <property type="component" value="Unassembled WGS sequence"/>
</dbReference>
<protein>
    <submittedName>
        <fullName evidence="2">Uncharacterized protein</fullName>
    </submittedName>
</protein>